<evidence type="ECO:0000313" key="3">
    <source>
        <dbReference type="Proteomes" id="UP000198875"/>
    </source>
</evidence>
<organism evidence="2 3">
    <name type="scientific">Mycobacterium bohemicum DSM 44277</name>
    <dbReference type="NCBI Taxonomy" id="1236609"/>
    <lineage>
        <taxon>Bacteria</taxon>
        <taxon>Bacillati</taxon>
        <taxon>Actinomycetota</taxon>
        <taxon>Actinomycetes</taxon>
        <taxon>Mycobacteriales</taxon>
        <taxon>Mycobacteriaceae</taxon>
        <taxon>Mycobacterium</taxon>
    </lineage>
</organism>
<name>A0A0U0W7N0_MYCBE</name>
<reference evidence="2 3" key="1">
    <citation type="submission" date="2015-03" db="EMBL/GenBank/DDBJ databases">
        <authorList>
            <person name="Murphy D."/>
        </authorList>
    </citation>
    <scope>NUCLEOTIDE SEQUENCE [LARGE SCALE GENOMIC DNA]</scope>
    <source>
        <strain evidence="2 3">DSM 44277</strain>
    </source>
</reference>
<dbReference type="AlphaFoldDB" id="A0A0U0W7N0"/>
<feature type="region of interest" description="Disordered" evidence="1">
    <location>
        <begin position="39"/>
        <end position="59"/>
    </location>
</feature>
<proteinExistence type="predicted"/>
<dbReference type="EMBL" id="CSTD01000002">
    <property type="protein sequence ID" value="CPR11280.1"/>
    <property type="molecule type" value="Genomic_DNA"/>
</dbReference>
<dbReference type="Proteomes" id="UP000198875">
    <property type="component" value="Unassembled WGS sequence"/>
</dbReference>
<gene>
    <name evidence="2" type="ORF">BN971_02560</name>
</gene>
<sequence length="72" mass="8248">MAERSGLTEHRLAQRLGISRERLADISYRLWNGTFSEVRDHRAGPDANQQKKGRISRELRTELEKALADGND</sequence>
<evidence type="ECO:0000313" key="2">
    <source>
        <dbReference type="EMBL" id="CPR11280.1"/>
    </source>
</evidence>
<accession>A0A0U0W7N0</accession>
<protein>
    <submittedName>
        <fullName evidence="2">Uncharacterized protein</fullName>
    </submittedName>
</protein>
<evidence type="ECO:0000256" key="1">
    <source>
        <dbReference type="SAM" id="MobiDB-lite"/>
    </source>
</evidence>